<dbReference type="SUPFAM" id="SSF69065">
    <property type="entry name" value="RNase III domain-like"/>
    <property type="match status" value="1"/>
</dbReference>
<dbReference type="Proteomes" id="UP001628179">
    <property type="component" value="Unassembled WGS sequence"/>
</dbReference>
<organism evidence="2 3">
    <name type="scientific">Madurella fahalii</name>
    <dbReference type="NCBI Taxonomy" id="1157608"/>
    <lineage>
        <taxon>Eukaryota</taxon>
        <taxon>Fungi</taxon>
        <taxon>Dikarya</taxon>
        <taxon>Ascomycota</taxon>
        <taxon>Pezizomycotina</taxon>
        <taxon>Sordariomycetes</taxon>
        <taxon>Sordariomycetidae</taxon>
        <taxon>Sordariales</taxon>
        <taxon>Sordariales incertae sedis</taxon>
        <taxon>Madurella</taxon>
    </lineage>
</organism>
<dbReference type="PROSITE" id="PS50142">
    <property type="entry name" value="RNASE_3_2"/>
    <property type="match status" value="1"/>
</dbReference>
<dbReference type="RefSeq" id="XP_070918912.1">
    <property type="nucleotide sequence ID" value="XM_071062811.1"/>
</dbReference>
<dbReference type="InterPro" id="IPR000999">
    <property type="entry name" value="RNase_III_dom"/>
</dbReference>
<gene>
    <name evidence="2" type="ORF">MFIFM68171_07391</name>
</gene>
<keyword evidence="3" id="KW-1185">Reference proteome</keyword>
<dbReference type="EMBL" id="BAAFSV010000004">
    <property type="protein sequence ID" value="GAB1317181.1"/>
    <property type="molecule type" value="Genomic_DNA"/>
</dbReference>
<dbReference type="GeneID" id="98178134"/>
<dbReference type="Gene3D" id="1.10.1520.10">
    <property type="entry name" value="Ribonuclease III domain"/>
    <property type="match status" value="1"/>
</dbReference>
<dbReference type="SMART" id="SM00535">
    <property type="entry name" value="RIBOc"/>
    <property type="match status" value="1"/>
</dbReference>
<evidence type="ECO:0000313" key="2">
    <source>
        <dbReference type="EMBL" id="GAB1317181.1"/>
    </source>
</evidence>
<reference evidence="2 3" key="1">
    <citation type="submission" date="2024-09" db="EMBL/GenBank/DDBJ databases">
        <title>Itraconazole resistance in Madurella fahalii resulting from another homologue of gene encoding cytochrome P450 14-alpha sterol demethylase (CYP51).</title>
        <authorList>
            <person name="Yoshioka I."/>
            <person name="Fahal A.H."/>
            <person name="Kaneko S."/>
            <person name="Yaguchi T."/>
        </authorList>
    </citation>
    <scope>NUCLEOTIDE SEQUENCE [LARGE SCALE GENOMIC DNA]</scope>
    <source>
        <strain evidence="2 3">IFM 68171</strain>
    </source>
</reference>
<proteinExistence type="predicted"/>
<protein>
    <submittedName>
        <fullName evidence="2">Ribonuclease 3</fullName>
    </submittedName>
</protein>
<dbReference type="Pfam" id="PF14622">
    <property type="entry name" value="Ribonucleas_3_3"/>
    <property type="match status" value="1"/>
</dbReference>
<dbReference type="CDD" id="cd00593">
    <property type="entry name" value="RIBOc"/>
    <property type="match status" value="1"/>
</dbReference>
<sequence length="149" mass="15900">MPGYANLQDILNYRFSTPNLLDEATIADNVPSDSQHINAGVQGNKALALIGDALIRLDVAVKSRVAESGTGRATEVLSEIGSNRSLERVGRRLGLDKFVVQTPSKDGHVSLLGLATTVEALIGAVWIDSGYDFSQAQRVIQALDIVKSP</sequence>
<evidence type="ECO:0000259" key="1">
    <source>
        <dbReference type="PROSITE" id="PS50142"/>
    </source>
</evidence>
<name>A0ABQ0GHF2_9PEZI</name>
<comment type="caution">
    <text evidence="2">The sequence shown here is derived from an EMBL/GenBank/DDBJ whole genome shotgun (WGS) entry which is preliminary data.</text>
</comment>
<accession>A0ABQ0GHF2</accession>
<dbReference type="InterPro" id="IPR036389">
    <property type="entry name" value="RNase_III_sf"/>
</dbReference>
<evidence type="ECO:0000313" key="3">
    <source>
        <dbReference type="Proteomes" id="UP001628179"/>
    </source>
</evidence>
<feature type="domain" description="RNase III" evidence="1">
    <location>
        <begin position="4"/>
        <end position="130"/>
    </location>
</feature>